<dbReference type="Proteomes" id="UP000030636">
    <property type="component" value="Chromosome"/>
</dbReference>
<organism evidence="2 3">
    <name type="scientific">Bifidobacterium pseudolongum PV8-2</name>
    <dbReference type="NCBI Taxonomy" id="1447715"/>
    <lineage>
        <taxon>Bacteria</taxon>
        <taxon>Bacillati</taxon>
        <taxon>Actinomycetota</taxon>
        <taxon>Actinomycetes</taxon>
        <taxon>Bifidobacteriales</taxon>
        <taxon>Bifidobacteriaceae</taxon>
        <taxon>Bifidobacterium</taxon>
    </lineage>
</organism>
<dbReference type="RefSeq" id="WP_039170801.1">
    <property type="nucleotide sequence ID" value="NZ_CP007457.1"/>
</dbReference>
<accession>A0A0A7IDW7</accession>
<evidence type="ECO:0000313" key="3">
    <source>
        <dbReference type="Proteomes" id="UP000030636"/>
    </source>
</evidence>
<proteinExistence type="predicted"/>
<keyword evidence="3" id="KW-1185">Reference proteome</keyword>
<dbReference type="HOGENOM" id="CLU_553966_0_0_11"/>
<dbReference type="STRING" id="1447715.AH67_00465"/>
<keyword evidence="1" id="KW-0472">Membrane</keyword>
<protein>
    <submittedName>
        <fullName evidence="2">Uncharacterized protein</fullName>
    </submittedName>
</protein>
<reference evidence="2 3" key="1">
    <citation type="journal article" date="2015" name="Genome Announc.">
        <title>Bifidobacterium pseudolongum Strain PV8-2, Isolated from a Stool Sample of an Anemic Kenyan Infant.</title>
        <authorList>
            <person name="Vazquez-Gutierrez P."/>
            <person name="Lacroix C."/>
            <person name="Chassard C."/>
            <person name="Klumpp J."/>
            <person name="Stevens M.J."/>
            <person name="Jans C."/>
        </authorList>
    </citation>
    <scope>NUCLEOTIDE SEQUENCE [LARGE SCALE GENOMIC DNA]</scope>
    <source>
        <strain evidence="2 3">PV8-2</strain>
    </source>
</reference>
<feature type="transmembrane region" description="Helical" evidence="1">
    <location>
        <begin position="202"/>
        <end position="223"/>
    </location>
</feature>
<gene>
    <name evidence="2" type="ORF">AH67_00465</name>
</gene>
<feature type="transmembrane region" description="Helical" evidence="1">
    <location>
        <begin position="302"/>
        <end position="325"/>
    </location>
</feature>
<dbReference type="EMBL" id="CP007457">
    <property type="protein sequence ID" value="AIZ16979.1"/>
    <property type="molecule type" value="Genomic_DNA"/>
</dbReference>
<feature type="transmembrane region" description="Helical" evidence="1">
    <location>
        <begin position="114"/>
        <end position="136"/>
    </location>
</feature>
<dbReference type="OrthoDB" id="9950540at2"/>
<feature type="transmembrane region" description="Helical" evidence="1">
    <location>
        <begin position="30"/>
        <end position="51"/>
    </location>
</feature>
<name>A0A0A7IDW7_9BIFI</name>
<keyword evidence="1" id="KW-0812">Transmembrane</keyword>
<feature type="transmembrane region" description="Helical" evidence="1">
    <location>
        <begin position="235"/>
        <end position="256"/>
    </location>
</feature>
<evidence type="ECO:0000313" key="2">
    <source>
        <dbReference type="EMBL" id="AIZ16979.1"/>
    </source>
</evidence>
<evidence type="ECO:0000256" key="1">
    <source>
        <dbReference type="SAM" id="Phobius"/>
    </source>
</evidence>
<sequence length="488" mass="54688">MGEHGSGQRIPIKQIYKSLVELQHFSTFRLFKMIAAITVTTVVACMLRLLFNDQEPFSFDIAAMLSTRFNETFQLGAETTSPVDFITAIWGVVVTICLGVAFQSEHYVSDRDAIGDFSGLLMCAALATAFITGFWLPEMYHTNGIAKTAIITGAGCLLMGWILNYGSQIYITHRTMRRNERARDVDVEQYLRMRRMRTRGQWPVWAAAMCAANALFWIAMAAADGQMHRFGEGHAWVALLAAALVSTAMVLLYAYVRQRFITALAPRIWSQVVGAALAASVLVVLWYACVILWVAFIGSVDVRAWAVAAIAVWALANMAVAHAVFCRFVVRPVRALLQDARFTQKTMQWQHYDLFAQLVGSSALSRRDMSEYGLNLRLMTVPWQVVRRAQKAGEPAVALMPECAALFFPQAEENGVPLVAFTSAELHALVGFVRRSHDWQDSPEMNVRVLNEIVQCAHCEREAVEEALCFYLALMCDDVRYTVLLRTR</sequence>
<feature type="transmembrane region" description="Helical" evidence="1">
    <location>
        <begin position="148"/>
        <end position="171"/>
    </location>
</feature>
<keyword evidence="1" id="KW-1133">Transmembrane helix</keyword>
<dbReference type="AlphaFoldDB" id="A0A0A7IDW7"/>
<feature type="transmembrane region" description="Helical" evidence="1">
    <location>
        <begin position="85"/>
        <end position="102"/>
    </location>
</feature>
<dbReference type="KEGG" id="bpsp:AH67_00465"/>
<feature type="transmembrane region" description="Helical" evidence="1">
    <location>
        <begin position="268"/>
        <end position="296"/>
    </location>
</feature>